<evidence type="ECO:0000313" key="2">
    <source>
        <dbReference type="Proteomes" id="UP001229081"/>
    </source>
</evidence>
<comment type="caution">
    <text evidence="1">The sequence shown here is derived from an EMBL/GenBank/DDBJ whole genome shotgun (WGS) entry which is preliminary data.</text>
</comment>
<reference evidence="1" key="1">
    <citation type="submission" date="2023-06" db="EMBL/GenBank/DDBJ databases">
        <title>Identification of two novel mycobacterium reveal diversities and complexities of Mycobacterium gordonae clade.</title>
        <authorList>
            <person name="Matsumoto Y."/>
            <person name="Nakamura S."/>
            <person name="Motooka D."/>
            <person name="Fukushima K."/>
        </authorList>
    </citation>
    <scope>NUCLEOTIDE SEQUENCE</scope>
    <source>
        <strain evidence="1">TY812</strain>
    </source>
</reference>
<dbReference type="RefSeq" id="WP_306255872.1">
    <property type="nucleotide sequence ID" value="NZ_JAUFSA010000005.1"/>
</dbReference>
<dbReference type="InterPro" id="IPR023346">
    <property type="entry name" value="Lysozyme-like_dom_sf"/>
</dbReference>
<name>A0AAJ1SDD8_9MYCO</name>
<dbReference type="Proteomes" id="UP001229081">
    <property type="component" value="Unassembled WGS sequence"/>
</dbReference>
<dbReference type="SUPFAM" id="SSF53955">
    <property type="entry name" value="Lysozyme-like"/>
    <property type="match status" value="1"/>
</dbReference>
<evidence type="ECO:0000313" key="1">
    <source>
        <dbReference type="EMBL" id="MDP7739394.1"/>
    </source>
</evidence>
<sequence>MGAGVAQLVADVDRLLTRAHELFPASGGPAGKVFAAGGGQGAAPPAPGGASGLGSGVAGAAGAYGAVRGLVSGLDAESAHGAGDAGAVGQRGHAGSGSVRDVARAQAAAIGRVAHTGAGMRLMVSAMDERLGAMQRQIEQTTAQNRLLTLRLQQMAQAYQGLRLGGGGGGLSGLSGIPMMLGGGRGGGVSGLSGLGSVPTSLLGQLGSGGPGGGTAATRSAGLAAGAAGVDRGAIPLSEVSFEGKGVWPGGQGAIGRFLDEALDRMGISDPRARANWRAGMMTIAEHESSFRADAINLIDGNARGSRQVDGGPLNSSRGPWQLVPGTFAQHHHPGTSNHIWDPVANACASMNYQLSRYGVARDGHNLRALVGQANPGVHHGY</sequence>
<accession>A0AAJ1SDD8</accession>
<dbReference type="EMBL" id="JAUFSA010000005">
    <property type="protein sequence ID" value="MDP7739394.1"/>
    <property type="molecule type" value="Genomic_DNA"/>
</dbReference>
<protein>
    <submittedName>
        <fullName evidence="1">Transglycosylase SLT domain-containing protein</fullName>
    </submittedName>
</protein>
<proteinExistence type="predicted"/>
<organism evidence="1 2">
    <name type="scientific">Mycobacterium paragordonae</name>
    <dbReference type="NCBI Taxonomy" id="1389713"/>
    <lineage>
        <taxon>Bacteria</taxon>
        <taxon>Bacillati</taxon>
        <taxon>Actinomycetota</taxon>
        <taxon>Actinomycetes</taxon>
        <taxon>Mycobacteriales</taxon>
        <taxon>Mycobacteriaceae</taxon>
        <taxon>Mycobacterium</taxon>
    </lineage>
</organism>
<gene>
    <name evidence="1" type="ORF">QXL92_32180</name>
</gene>
<dbReference type="AlphaFoldDB" id="A0AAJ1SDD8"/>